<gene>
    <name evidence="4" type="ORF">G5B36_24900</name>
</gene>
<dbReference type="InterPro" id="IPR050624">
    <property type="entry name" value="HTH-type_Tx_Regulator"/>
</dbReference>
<reference evidence="4 5" key="1">
    <citation type="journal article" date="2020" name="Cell Host Microbe">
        <title>Functional and Genomic Variation between Human-Derived Isolates of Lachnospiraceae Reveals Inter- and Intra-Species Diversity.</title>
        <authorList>
            <person name="Sorbara M.T."/>
            <person name="Littmann E.R."/>
            <person name="Fontana E."/>
            <person name="Moody T.U."/>
            <person name="Kohout C.E."/>
            <person name="Gjonbalaj M."/>
            <person name="Eaton V."/>
            <person name="Seok R."/>
            <person name="Leiner I.M."/>
            <person name="Pamer E.G."/>
        </authorList>
    </citation>
    <scope>NUCLEOTIDE SEQUENCE [LARGE SCALE GENOMIC DNA]</scope>
    <source>
        <strain evidence="4 5">MSK.1.17</strain>
    </source>
</reference>
<dbReference type="PANTHER" id="PTHR43479:SF11">
    <property type="entry name" value="ACREF_ENVCD OPERON REPRESSOR-RELATED"/>
    <property type="match status" value="1"/>
</dbReference>
<dbReference type="InterPro" id="IPR001647">
    <property type="entry name" value="HTH_TetR"/>
</dbReference>
<dbReference type="SUPFAM" id="SSF46689">
    <property type="entry name" value="Homeodomain-like"/>
    <property type="match status" value="1"/>
</dbReference>
<comment type="caution">
    <text evidence="4">The sequence shown here is derived from an EMBL/GenBank/DDBJ whole genome shotgun (WGS) entry which is preliminary data.</text>
</comment>
<dbReference type="Gene3D" id="1.10.357.10">
    <property type="entry name" value="Tetracycline Repressor, domain 2"/>
    <property type="match status" value="1"/>
</dbReference>
<dbReference type="PROSITE" id="PS50977">
    <property type="entry name" value="HTH_TETR_2"/>
    <property type="match status" value="1"/>
</dbReference>
<dbReference type="PANTHER" id="PTHR43479">
    <property type="entry name" value="ACREF/ENVCD OPERON REPRESSOR-RELATED"/>
    <property type="match status" value="1"/>
</dbReference>
<evidence type="ECO:0000313" key="4">
    <source>
        <dbReference type="EMBL" id="NSJ51915.1"/>
    </source>
</evidence>
<proteinExistence type="predicted"/>
<keyword evidence="5" id="KW-1185">Reference proteome</keyword>
<accession>A0ABX2HU92</accession>
<dbReference type="PRINTS" id="PR00455">
    <property type="entry name" value="HTHTETR"/>
</dbReference>
<dbReference type="RefSeq" id="WP_166460259.1">
    <property type="nucleotide sequence ID" value="NZ_JAAITT010000051.1"/>
</dbReference>
<organism evidence="4 5">
    <name type="scientific">Enterocloster aldenensis</name>
    <dbReference type="NCBI Taxonomy" id="358742"/>
    <lineage>
        <taxon>Bacteria</taxon>
        <taxon>Bacillati</taxon>
        <taxon>Bacillota</taxon>
        <taxon>Clostridia</taxon>
        <taxon>Lachnospirales</taxon>
        <taxon>Lachnospiraceae</taxon>
        <taxon>Enterocloster</taxon>
    </lineage>
</organism>
<dbReference type="Pfam" id="PF00440">
    <property type="entry name" value="TetR_N"/>
    <property type="match status" value="1"/>
</dbReference>
<sequence length="213" mass="24678">MKSGSVTDKFRETDKRILVIARRLFAQNGIVNIEMNDICKELGCSRSTLYRHFSSKEAILFSLTSESVMKIMEAAIIPPRMTFENGYEALVWQLKAQVTFMMNNVDEIIFMRDFDYFFPRFIPVTKEAVQFEKEIMSTRGREEMLGNILRGLEDNSIQPLENPELTLYTLINACIAMAQRILPREGVYRNELGYGREMLDLQVELLLSALKRP</sequence>
<evidence type="ECO:0000256" key="2">
    <source>
        <dbReference type="PROSITE-ProRule" id="PRU00335"/>
    </source>
</evidence>
<feature type="domain" description="HTH tetR-type" evidence="3">
    <location>
        <begin position="11"/>
        <end position="71"/>
    </location>
</feature>
<protein>
    <submittedName>
        <fullName evidence="4">TetR/AcrR family transcriptional regulator</fullName>
    </submittedName>
</protein>
<feature type="DNA-binding region" description="H-T-H motif" evidence="2">
    <location>
        <begin position="34"/>
        <end position="53"/>
    </location>
</feature>
<keyword evidence="1 2" id="KW-0238">DNA-binding</keyword>
<evidence type="ECO:0000259" key="3">
    <source>
        <dbReference type="PROSITE" id="PS50977"/>
    </source>
</evidence>
<dbReference type="Proteomes" id="UP000669239">
    <property type="component" value="Unassembled WGS sequence"/>
</dbReference>
<dbReference type="EMBL" id="JAAITT010000051">
    <property type="protein sequence ID" value="NSJ51915.1"/>
    <property type="molecule type" value="Genomic_DNA"/>
</dbReference>
<name>A0ABX2HU92_9FIRM</name>
<evidence type="ECO:0000313" key="5">
    <source>
        <dbReference type="Proteomes" id="UP000669239"/>
    </source>
</evidence>
<evidence type="ECO:0000256" key="1">
    <source>
        <dbReference type="ARBA" id="ARBA00023125"/>
    </source>
</evidence>
<dbReference type="InterPro" id="IPR009057">
    <property type="entry name" value="Homeodomain-like_sf"/>
</dbReference>